<dbReference type="RefSeq" id="XP_060418526.1">
    <property type="nucleotide sequence ID" value="XM_060552682.1"/>
</dbReference>
<dbReference type="EMBL" id="JAHLJV010000007">
    <property type="protein sequence ID" value="KAK1597754.1"/>
    <property type="molecule type" value="Genomic_DNA"/>
</dbReference>
<keyword evidence="2" id="KW-1185">Reference proteome</keyword>
<reference evidence="1" key="1">
    <citation type="submission" date="2021-06" db="EMBL/GenBank/DDBJ databases">
        <title>Comparative genomics, transcriptomics and evolutionary studies reveal genomic signatures of adaptation to plant cell wall in hemibiotrophic fungi.</title>
        <authorList>
            <consortium name="DOE Joint Genome Institute"/>
            <person name="Baroncelli R."/>
            <person name="Diaz J.F."/>
            <person name="Benocci T."/>
            <person name="Peng M."/>
            <person name="Battaglia E."/>
            <person name="Haridas S."/>
            <person name="Andreopoulos W."/>
            <person name="Labutti K."/>
            <person name="Pangilinan J."/>
            <person name="Floch G.L."/>
            <person name="Makela M.R."/>
            <person name="Henrissat B."/>
            <person name="Grigoriev I.V."/>
            <person name="Crouch J.A."/>
            <person name="De Vries R.P."/>
            <person name="Sukno S.A."/>
            <person name="Thon M.R."/>
        </authorList>
    </citation>
    <scope>NUCLEOTIDE SEQUENCE</scope>
    <source>
        <strain evidence="1">CBS 125086</strain>
    </source>
</reference>
<dbReference type="AlphaFoldDB" id="A0AAD8V9A1"/>
<protein>
    <submittedName>
        <fullName evidence="1">Uncharacterized protein</fullName>
    </submittedName>
</protein>
<evidence type="ECO:0000313" key="2">
    <source>
        <dbReference type="Proteomes" id="UP001230504"/>
    </source>
</evidence>
<name>A0AAD8V9A1_9PEZI</name>
<proteinExistence type="predicted"/>
<dbReference type="GeneID" id="85436922"/>
<comment type="caution">
    <text evidence="1">The sequence shown here is derived from an EMBL/GenBank/DDBJ whole genome shotgun (WGS) entry which is preliminary data.</text>
</comment>
<evidence type="ECO:0000313" key="1">
    <source>
        <dbReference type="EMBL" id="KAK1597754.1"/>
    </source>
</evidence>
<organism evidence="1 2">
    <name type="scientific">Colletotrichum navitas</name>
    <dbReference type="NCBI Taxonomy" id="681940"/>
    <lineage>
        <taxon>Eukaryota</taxon>
        <taxon>Fungi</taxon>
        <taxon>Dikarya</taxon>
        <taxon>Ascomycota</taxon>
        <taxon>Pezizomycotina</taxon>
        <taxon>Sordariomycetes</taxon>
        <taxon>Hypocreomycetidae</taxon>
        <taxon>Glomerellales</taxon>
        <taxon>Glomerellaceae</taxon>
        <taxon>Colletotrichum</taxon>
        <taxon>Colletotrichum graminicola species complex</taxon>
    </lineage>
</organism>
<accession>A0AAD8V9A1</accession>
<dbReference type="Proteomes" id="UP001230504">
    <property type="component" value="Unassembled WGS sequence"/>
</dbReference>
<sequence>MVCVCCTWMPRRPARRRGLLGLASSRSFLRPCNWRELICFNPIYAFVRPSPYCSAGKIRLCLAAKPSVTGRQRYRPPSCRTRIQRQTRHATAHLRLATRRSVVTYCPISFDRYVCAITETTCFVGLRLRAARHGVYYHSLRWHIYPHMTFILSNYPILAGHPETATG</sequence>
<gene>
    <name evidence="1" type="ORF">LY79DRAFT_355498</name>
</gene>